<feature type="compositionally biased region" description="Polar residues" evidence="3">
    <location>
        <begin position="446"/>
        <end position="457"/>
    </location>
</feature>
<evidence type="ECO:0000313" key="6">
    <source>
        <dbReference type="Proteomes" id="UP000053820"/>
    </source>
</evidence>
<dbReference type="SUPFAM" id="SSF144284">
    <property type="entry name" value="Sec2 N-terminal region"/>
    <property type="match status" value="1"/>
</dbReference>
<dbReference type="Pfam" id="PF06428">
    <property type="entry name" value="Sec2p"/>
    <property type="match status" value="1"/>
</dbReference>
<dbReference type="GO" id="GO:0006887">
    <property type="term" value="P:exocytosis"/>
    <property type="evidence" value="ECO:0007669"/>
    <property type="project" value="TreeGrafter"/>
</dbReference>
<sequence>MDEPHEITNEVVVNNGDVAHDDERDEDASDAQAQVIASLRSQVTDLFSQVTQLNSKLVSSYDRVSDLEDQLHDSSASLRNATVTISSLELERTHHLAALNTGLLVEKAHVTAELNRLMERATEEAAQRGQAESARQDIEKDLDDLSATLFQQANTMVAEARLNQARSERKVLEAEEALKGAEDAVKLMQTQMQALEADKESAERGAQEARISMGKGKWVERDDLRVGEVPKMRFMITHAPYAEFIAFVTHLRGLRSSQPTLPVISSLLGQPFLARLLTEDSEPTVRLDLAPSLNWLSRRSVLAAIHTGMLIVEPMSFSHLLQELHLHSQSQSSTSVSCALCGTPIVRLLPPIAPEKPPSHPLAALARSNGTNGNSWFKYPLALSSTTQVHDSSVPRSAEYEPPEQVYIFRLAAATSSQPPPALAPVHTSSASTSGVGPVLSRPPTHHTTQSRVLPAQTQNSPHPLCISNYCLLRLRSTCSLWAFVRTGIIERVWEEEVVQAPKSSARVDNLSANGQAPGLARTTSPIPGRMSTSSPFPPSRTGSPAPAHGAPPVPRRAAARRAVPPPPGTAGPAASETAKDVEPAPVAAAAPPAEETVKAQEDSPSKDQSAPVPDTSMDAVVSTNENIMSTSTGGGVDDTQVSASSDAQPAVITPEAAAPAPADPEPIAPAQSHISVDVPSTEKSRSSTDSSIEKSIDTASTKRSSNIDGEGFASDATWEERTWKEVVRLKEEMFWARIGGVQAL</sequence>
<evidence type="ECO:0000313" key="5">
    <source>
        <dbReference type="EMBL" id="KIJ61874.1"/>
    </source>
</evidence>
<dbReference type="GO" id="GO:0070319">
    <property type="term" value="C:Golgi to plasma membrane transport vesicle"/>
    <property type="evidence" value="ECO:0007669"/>
    <property type="project" value="TreeGrafter"/>
</dbReference>
<dbReference type="InterPro" id="IPR040351">
    <property type="entry name" value="RAB3IL/RAB3IP/Sec2"/>
</dbReference>
<evidence type="ECO:0000256" key="2">
    <source>
        <dbReference type="SAM" id="Coils"/>
    </source>
</evidence>
<dbReference type="OrthoDB" id="1748564at2759"/>
<feature type="compositionally biased region" description="Polar residues" evidence="3">
    <location>
        <begin position="622"/>
        <end position="632"/>
    </location>
</feature>
<feature type="region of interest" description="Disordered" evidence="3">
    <location>
        <begin position="419"/>
        <end position="457"/>
    </location>
</feature>
<keyword evidence="1 2" id="KW-0175">Coiled coil</keyword>
<name>A0A0C9V865_9AGAM</name>
<evidence type="ECO:0000256" key="3">
    <source>
        <dbReference type="SAM" id="MobiDB-lite"/>
    </source>
</evidence>
<dbReference type="CDD" id="cd21044">
    <property type="entry name" value="Rab11BD_RAB3IP_like"/>
    <property type="match status" value="1"/>
</dbReference>
<evidence type="ECO:0000256" key="1">
    <source>
        <dbReference type="ARBA" id="ARBA00023054"/>
    </source>
</evidence>
<feature type="domain" description="GDP/GTP exchange factor Sec2 N-terminal" evidence="4">
    <location>
        <begin position="65"/>
        <end position="195"/>
    </location>
</feature>
<feature type="region of interest" description="Disordered" evidence="3">
    <location>
        <begin position="501"/>
        <end position="718"/>
    </location>
</feature>
<feature type="coiled-coil region" evidence="2">
    <location>
        <begin position="128"/>
        <end position="212"/>
    </location>
</feature>
<feature type="compositionally biased region" description="Polar residues" evidence="3">
    <location>
        <begin position="699"/>
        <end position="708"/>
    </location>
</feature>
<feature type="compositionally biased region" description="Basic and acidic residues" evidence="3">
    <location>
        <begin position="681"/>
        <end position="697"/>
    </location>
</feature>
<dbReference type="PANTHER" id="PTHR14430">
    <property type="entry name" value="RABIN3-RELATED"/>
    <property type="match status" value="1"/>
</dbReference>
<protein>
    <recommendedName>
        <fullName evidence="4">GDP/GTP exchange factor Sec2 N-terminal domain-containing protein</fullName>
    </recommendedName>
</protein>
<feature type="compositionally biased region" description="Low complexity" evidence="3">
    <location>
        <begin position="650"/>
        <end position="661"/>
    </location>
</feature>
<evidence type="ECO:0000259" key="4">
    <source>
        <dbReference type="Pfam" id="PF06428"/>
    </source>
</evidence>
<dbReference type="Gene3D" id="6.10.140.910">
    <property type="match status" value="1"/>
</dbReference>
<dbReference type="GO" id="GO:0005085">
    <property type="term" value="F:guanyl-nucleotide exchange factor activity"/>
    <property type="evidence" value="ECO:0007669"/>
    <property type="project" value="InterPro"/>
</dbReference>
<dbReference type="PANTHER" id="PTHR14430:SF0">
    <property type="entry name" value="SEC2P DOMAIN-CONTAINING PROTEIN"/>
    <property type="match status" value="1"/>
</dbReference>
<dbReference type="InterPro" id="IPR009449">
    <property type="entry name" value="Sec2_N"/>
</dbReference>
<feature type="compositionally biased region" description="Basic and acidic residues" evidence="3">
    <location>
        <begin position="596"/>
        <end position="606"/>
    </location>
</feature>
<gene>
    <name evidence="5" type="ORF">HYDPIDRAFT_115361</name>
</gene>
<dbReference type="GO" id="GO:0051286">
    <property type="term" value="C:cell tip"/>
    <property type="evidence" value="ECO:0007669"/>
    <property type="project" value="TreeGrafter"/>
</dbReference>
<accession>A0A0C9V865</accession>
<dbReference type="Proteomes" id="UP000053820">
    <property type="component" value="Unassembled WGS sequence"/>
</dbReference>
<proteinExistence type="predicted"/>
<keyword evidence="6" id="KW-1185">Reference proteome</keyword>
<organism evidence="5 6">
    <name type="scientific">Hydnomerulius pinastri MD-312</name>
    <dbReference type="NCBI Taxonomy" id="994086"/>
    <lineage>
        <taxon>Eukaryota</taxon>
        <taxon>Fungi</taxon>
        <taxon>Dikarya</taxon>
        <taxon>Basidiomycota</taxon>
        <taxon>Agaricomycotina</taxon>
        <taxon>Agaricomycetes</taxon>
        <taxon>Agaricomycetidae</taxon>
        <taxon>Boletales</taxon>
        <taxon>Boletales incertae sedis</taxon>
        <taxon>Leucogyrophana</taxon>
    </lineage>
</organism>
<dbReference type="EMBL" id="KN839859">
    <property type="protein sequence ID" value="KIJ61874.1"/>
    <property type="molecule type" value="Genomic_DNA"/>
</dbReference>
<feature type="compositionally biased region" description="Polar residues" evidence="3">
    <location>
        <begin position="522"/>
        <end position="535"/>
    </location>
</feature>
<dbReference type="HOGENOM" id="CLU_011813_1_0_1"/>
<reference evidence="5 6" key="1">
    <citation type="submission" date="2014-04" db="EMBL/GenBank/DDBJ databases">
        <title>Evolutionary Origins and Diversification of the Mycorrhizal Mutualists.</title>
        <authorList>
            <consortium name="DOE Joint Genome Institute"/>
            <consortium name="Mycorrhizal Genomics Consortium"/>
            <person name="Kohler A."/>
            <person name="Kuo A."/>
            <person name="Nagy L.G."/>
            <person name="Floudas D."/>
            <person name="Copeland A."/>
            <person name="Barry K.W."/>
            <person name="Cichocki N."/>
            <person name="Veneault-Fourrey C."/>
            <person name="LaButti K."/>
            <person name="Lindquist E.A."/>
            <person name="Lipzen A."/>
            <person name="Lundell T."/>
            <person name="Morin E."/>
            <person name="Murat C."/>
            <person name="Riley R."/>
            <person name="Ohm R."/>
            <person name="Sun H."/>
            <person name="Tunlid A."/>
            <person name="Henrissat B."/>
            <person name="Grigoriev I.V."/>
            <person name="Hibbett D.S."/>
            <person name="Martin F."/>
        </authorList>
    </citation>
    <scope>NUCLEOTIDE SEQUENCE [LARGE SCALE GENOMIC DNA]</scope>
    <source>
        <strain evidence="5 6">MD-312</strain>
    </source>
</reference>
<feature type="compositionally biased region" description="Low complexity" evidence="3">
    <location>
        <begin position="584"/>
        <end position="595"/>
    </location>
</feature>
<dbReference type="AlphaFoldDB" id="A0A0C9V865"/>